<feature type="domain" description="FAD-binding" evidence="4">
    <location>
        <begin position="2"/>
        <end position="364"/>
    </location>
</feature>
<dbReference type="InterPro" id="IPR036188">
    <property type="entry name" value="FAD/NAD-bd_sf"/>
</dbReference>
<dbReference type="EMBL" id="UPHP01000142">
    <property type="protein sequence ID" value="VBA43837.1"/>
    <property type="molecule type" value="Genomic_DNA"/>
</dbReference>
<keyword evidence="5" id="KW-0560">Oxidoreductase</keyword>
<protein>
    <submittedName>
        <fullName evidence="5">Anhydrotetracycline monooxygenase</fullName>
        <ecNumber evidence="5">1.14.13.38</ecNumber>
    </submittedName>
</protein>
<reference evidence="5 6" key="1">
    <citation type="submission" date="2018-09" db="EMBL/GenBank/DDBJ databases">
        <authorList>
            <person name="Tagini F."/>
        </authorList>
    </citation>
    <scope>NUCLEOTIDE SEQUENCE [LARGE SCALE GENOMIC DNA]</scope>
    <source>
        <strain evidence="5 6">MK136</strain>
    </source>
</reference>
<sequence length="527" mass="55695">MVQVVIAGAGPNGLMLACELGLAGIRPVVLDGSPGPNRQPRAAGIVGQGVRIFDHRGLYRTLAQTQEPPQPAHGSFFAGFGFSLAQVPNHQLYRLQVEQPRLIEVLVAAAQNYGVDFRWGHALAGFEQGGDGVTVNIAGPEGPYELSAEYLIGADGGSSTTRKLAGIDFPGMSSYDVIEHVTFGVLPPLDWVDPVTGALNVPGFGAVPARQYFRTGRGIFGWGLQLTDRPGAFTIELDSSPRETPCAADSDAAPMSVAEQEASIKRVLGAAVPLLPESTGAPPDLRRYRGVNSRIASQYRAGRVILVGDAAHVQPPLGGPGLNLGLQDAMNLGWKLAAVLDRRVGPELLDTYETERRPAAERVILYSRAQLALIRPGGEVTALREVFSELLGQADVTRHLGDLVSGADIRYAAGPDDHRLVGRWVPDFAVANSRGTTRIAELARDGRPLLVDLTEHGVVKEAAAGIASRITVTAGRPVGDVAATALLVRPDGYVAWASAAPTPSLAELDGALTRWFGVTLASPRAAR</sequence>
<dbReference type="Pfam" id="PF21274">
    <property type="entry name" value="Rng_hyd_C"/>
    <property type="match status" value="1"/>
</dbReference>
<keyword evidence="6" id="KW-1185">Reference proteome</keyword>
<dbReference type="OrthoDB" id="8670884at2"/>
<dbReference type="Proteomes" id="UP000273307">
    <property type="component" value="Unassembled WGS sequence"/>
</dbReference>
<evidence type="ECO:0000256" key="1">
    <source>
        <dbReference type="ARBA" id="ARBA00001974"/>
    </source>
</evidence>
<dbReference type="GO" id="GO:0071949">
    <property type="term" value="F:FAD binding"/>
    <property type="evidence" value="ECO:0007669"/>
    <property type="project" value="InterPro"/>
</dbReference>
<dbReference type="PRINTS" id="PR00420">
    <property type="entry name" value="RNGMNOXGNASE"/>
</dbReference>
<dbReference type="EC" id="1.14.13.38" evidence="5"/>
<dbReference type="AlphaFoldDB" id="A0A498QEK6"/>
<dbReference type="InterPro" id="IPR050641">
    <property type="entry name" value="RIFMO-like"/>
</dbReference>
<accession>A0A498QEK6</accession>
<comment type="cofactor">
    <cofactor evidence="1">
        <name>FAD</name>
        <dbReference type="ChEBI" id="CHEBI:57692"/>
    </cofactor>
</comment>
<proteinExistence type="predicted"/>
<dbReference type="Gene3D" id="3.40.30.120">
    <property type="match status" value="1"/>
</dbReference>
<evidence type="ECO:0000313" key="6">
    <source>
        <dbReference type="Proteomes" id="UP000273307"/>
    </source>
</evidence>
<dbReference type="SUPFAM" id="SSF51905">
    <property type="entry name" value="FAD/NAD(P)-binding domain"/>
    <property type="match status" value="1"/>
</dbReference>
<gene>
    <name evidence="5" type="primary">otcC_2</name>
    <name evidence="5" type="ORF">LAUMK136_05312</name>
</gene>
<dbReference type="GO" id="GO:0047670">
    <property type="term" value="F:anhydrotetracycline monooxygenase activity"/>
    <property type="evidence" value="ECO:0007669"/>
    <property type="project" value="UniProtKB-EC"/>
</dbReference>
<dbReference type="InterPro" id="IPR002938">
    <property type="entry name" value="FAD-bd"/>
</dbReference>
<evidence type="ECO:0000313" key="5">
    <source>
        <dbReference type="EMBL" id="VBA43837.1"/>
    </source>
</evidence>
<evidence type="ECO:0000259" key="4">
    <source>
        <dbReference type="Pfam" id="PF01494"/>
    </source>
</evidence>
<dbReference type="RefSeq" id="WP_122526206.1">
    <property type="nucleotide sequence ID" value="NZ_UPHP01000142.1"/>
</dbReference>
<keyword evidence="5" id="KW-0503">Monooxygenase</keyword>
<evidence type="ECO:0000256" key="2">
    <source>
        <dbReference type="ARBA" id="ARBA00022630"/>
    </source>
</evidence>
<evidence type="ECO:0000256" key="3">
    <source>
        <dbReference type="ARBA" id="ARBA00022827"/>
    </source>
</evidence>
<dbReference type="Pfam" id="PF01494">
    <property type="entry name" value="FAD_binding_3"/>
    <property type="match status" value="1"/>
</dbReference>
<dbReference type="PANTHER" id="PTHR43004:SF19">
    <property type="entry name" value="BINDING MONOOXYGENASE, PUTATIVE (JCVI)-RELATED"/>
    <property type="match status" value="1"/>
</dbReference>
<name>A0A498QEK6_9MYCO</name>
<dbReference type="Gene3D" id="3.50.50.60">
    <property type="entry name" value="FAD/NAD(P)-binding domain"/>
    <property type="match status" value="2"/>
</dbReference>
<keyword evidence="3" id="KW-0274">FAD</keyword>
<dbReference type="PANTHER" id="PTHR43004">
    <property type="entry name" value="TRK SYSTEM POTASSIUM UPTAKE PROTEIN"/>
    <property type="match status" value="1"/>
</dbReference>
<keyword evidence="2" id="KW-0285">Flavoprotein</keyword>
<organism evidence="5 6">
    <name type="scientific">Mycobacterium attenuatum</name>
    <dbReference type="NCBI Taxonomy" id="2341086"/>
    <lineage>
        <taxon>Bacteria</taxon>
        <taxon>Bacillati</taxon>
        <taxon>Actinomycetota</taxon>
        <taxon>Actinomycetes</taxon>
        <taxon>Mycobacteriales</taxon>
        <taxon>Mycobacteriaceae</taxon>
        <taxon>Mycobacterium</taxon>
    </lineage>
</organism>